<keyword evidence="2" id="KW-0548">Nucleotidyltransferase</keyword>
<dbReference type="GO" id="GO:0016787">
    <property type="term" value="F:hydrolase activity"/>
    <property type="evidence" value="ECO:0007669"/>
    <property type="project" value="UniProtKB-KW"/>
</dbReference>
<keyword evidence="12" id="KW-0233">DNA recombination</keyword>
<gene>
    <name evidence="16" type="ORF">BN946_scf184847.g2</name>
</gene>
<evidence type="ECO:0000256" key="6">
    <source>
        <dbReference type="ARBA" id="ARBA00022801"/>
    </source>
</evidence>
<keyword evidence="5" id="KW-0255">Endonuclease</keyword>
<keyword evidence="10" id="KW-0695">RNA-directed DNA polymerase</keyword>
<evidence type="ECO:0000256" key="3">
    <source>
        <dbReference type="ARBA" id="ARBA00022722"/>
    </source>
</evidence>
<sequence length="169" mass="18563">MRRGGHPGMKTVVAMWKKGLVEGMDVDESELPEDQCEGCVQGKQTKASYAKASGTVIGKISDLTVIDTWGDAPTLGLGGERYFWAFTDGHSRHTEIAFGKHKSEAFGHFKAYKALVENKFGRKLKKVRFDNGGEFVSKEFTDYLRAEGIEIDTTAPDSSAQNGIAECLH</sequence>
<keyword evidence="17" id="KW-1185">Reference proteome</keyword>
<dbReference type="Proteomes" id="UP000029665">
    <property type="component" value="Unassembled WGS sequence"/>
</dbReference>
<dbReference type="GO" id="GO:0004519">
    <property type="term" value="F:endonuclease activity"/>
    <property type="evidence" value="ECO:0007669"/>
    <property type="project" value="UniProtKB-KW"/>
</dbReference>
<dbReference type="HOGENOM" id="CLU_001650_20_5_1"/>
<dbReference type="SUPFAM" id="SSF53098">
    <property type="entry name" value="Ribonuclease H-like"/>
    <property type="match status" value="1"/>
</dbReference>
<dbReference type="AlphaFoldDB" id="A0A060SR44"/>
<protein>
    <recommendedName>
        <fullName evidence="15">Integrase catalytic domain-containing protein</fullName>
    </recommendedName>
</protein>
<keyword evidence="1" id="KW-0815">Transposition</keyword>
<evidence type="ECO:0000259" key="15">
    <source>
        <dbReference type="PROSITE" id="PS50994"/>
    </source>
</evidence>
<keyword evidence="11" id="KW-0808">Transferase</keyword>
<dbReference type="GO" id="GO:0003887">
    <property type="term" value="F:DNA-directed DNA polymerase activity"/>
    <property type="evidence" value="ECO:0007669"/>
    <property type="project" value="UniProtKB-KW"/>
</dbReference>
<dbReference type="GO" id="GO:0005634">
    <property type="term" value="C:nucleus"/>
    <property type="evidence" value="ECO:0007669"/>
    <property type="project" value="UniProtKB-ARBA"/>
</dbReference>
<dbReference type="InterPro" id="IPR036397">
    <property type="entry name" value="RNaseH_sf"/>
</dbReference>
<feature type="domain" description="Integrase catalytic" evidence="15">
    <location>
        <begin position="51"/>
        <end position="169"/>
    </location>
</feature>
<dbReference type="InterPro" id="IPR039537">
    <property type="entry name" value="Retrotran_Ty1/copia-like"/>
</dbReference>
<accession>A0A060SR44</accession>
<evidence type="ECO:0000256" key="10">
    <source>
        <dbReference type="ARBA" id="ARBA00022918"/>
    </source>
</evidence>
<evidence type="ECO:0000256" key="1">
    <source>
        <dbReference type="ARBA" id="ARBA00022578"/>
    </source>
</evidence>
<dbReference type="Pfam" id="PF00665">
    <property type="entry name" value="rve"/>
    <property type="match status" value="1"/>
</dbReference>
<organism evidence="16 17">
    <name type="scientific">Pycnoporus cinnabarinus</name>
    <name type="common">Cinnabar-red polypore</name>
    <name type="synonym">Trametes cinnabarina</name>
    <dbReference type="NCBI Taxonomy" id="5643"/>
    <lineage>
        <taxon>Eukaryota</taxon>
        <taxon>Fungi</taxon>
        <taxon>Dikarya</taxon>
        <taxon>Basidiomycota</taxon>
        <taxon>Agaricomycotina</taxon>
        <taxon>Agaricomycetes</taxon>
        <taxon>Polyporales</taxon>
        <taxon>Polyporaceae</taxon>
        <taxon>Trametes</taxon>
    </lineage>
</organism>
<comment type="caution">
    <text evidence="16">The sequence shown here is derived from an EMBL/GenBank/DDBJ whole genome shotgun (WGS) entry which is preliminary data.</text>
</comment>
<dbReference type="EMBL" id="CCBP010000208">
    <property type="protein sequence ID" value="CDO74694.1"/>
    <property type="molecule type" value="Genomic_DNA"/>
</dbReference>
<dbReference type="GO" id="GO:0032196">
    <property type="term" value="P:transposition"/>
    <property type="evidence" value="ECO:0007669"/>
    <property type="project" value="UniProtKB-KW"/>
</dbReference>
<keyword evidence="6" id="KW-0378">Hydrolase</keyword>
<comment type="catalytic activity">
    <reaction evidence="14">
        <text>DNA(n) + a 2'-deoxyribonucleoside 5'-triphosphate = DNA(n+1) + diphosphate</text>
        <dbReference type="Rhea" id="RHEA:22508"/>
        <dbReference type="Rhea" id="RHEA-COMP:17339"/>
        <dbReference type="Rhea" id="RHEA-COMP:17340"/>
        <dbReference type="ChEBI" id="CHEBI:33019"/>
        <dbReference type="ChEBI" id="CHEBI:61560"/>
        <dbReference type="ChEBI" id="CHEBI:173112"/>
        <dbReference type="EC" id="2.7.7.7"/>
    </reaction>
</comment>
<evidence type="ECO:0000256" key="9">
    <source>
        <dbReference type="ARBA" id="ARBA00022908"/>
    </source>
</evidence>
<keyword evidence="4" id="KW-0479">Metal-binding</keyword>
<reference evidence="16" key="1">
    <citation type="submission" date="2014-01" db="EMBL/GenBank/DDBJ databases">
        <title>The genome of the white-rot fungus Pycnoporus cinnabarinus: a basidiomycete model with a versatile arsenal for lignocellulosic biomass breakdown.</title>
        <authorList>
            <person name="Levasseur A."/>
            <person name="Lomascolo A."/>
            <person name="Ruiz-Duenas F.J."/>
            <person name="Uzan E."/>
            <person name="Piumi F."/>
            <person name="Kues U."/>
            <person name="Ram A.F.J."/>
            <person name="Murat C."/>
            <person name="Haon M."/>
            <person name="Benoit I."/>
            <person name="Arfi Y."/>
            <person name="Chevret D."/>
            <person name="Drula E."/>
            <person name="Kwon M.J."/>
            <person name="Gouret P."/>
            <person name="Lesage-Meessen L."/>
            <person name="Lombard V."/>
            <person name="Mariette J."/>
            <person name="Noirot C."/>
            <person name="Park J."/>
            <person name="Patyshakuliyeva A."/>
            <person name="Wieneger R.A.B."/>
            <person name="Wosten H.A.B."/>
            <person name="Martin F."/>
            <person name="Coutinho P.M."/>
            <person name="de Vries R."/>
            <person name="Martinez A.T."/>
            <person name="Klopp C."/>
            <person name="Pontarotti P."/>
            <person name="Henrissat B."/>
            <person name="Record E."/>
        </authorList>
    </citation>
    <scope>NUCLEOTIDE SEQUENCE [LARGE SCALE GENOMIC DNA]</scope>
    <source>
        <strain evidence="16">BRFM137</strain>
    </source>
</reference>
<evidence type="ECO:0000313" key="16">
    <source>
        <dbReference type="EMBL" id="CDO74694.1"/>
    </source>
</evidence>
<dbReference type="Gene3D" id="3.30.420.10">
    <property type="entry name" value="Ribonuclease H-like superfamily/Ribonuclease H"/>
    <property type="match status" value="1"/>
</dbReference>
<evidence type="ECO:0000256" key="7">
    <source>
        <dbReference type="ARBA" id="ARBA00022842"/>
    </source>
</evidence>
<dbReference type="PANTHER" id="PTHR42648">
    <property type="entry name" value="TRANSPOSASE, PUTATIVE-RELATED"/>
    <property type="match status" value="1"/>
</dbReference>
<dbReference type="GO" id="GO:0006310">
    <property type="term" value="P:DNA recombination"/>
    <property type="evidence" value="ECO:0007669"/>
    <property type="project" value="UniProtKB-KW"/>
</dbReference>
<dbReference type="OMA" id="ITEMARC"/>
<keyword evidence="8" id="KW-0694">RNA-binding</keyword>
<dbReference type="GO" id="GO:0015074">
    <property type="term" value="P:DNA integration"/>
    <property type="evidence" value="ECO:0007669"/>
    <property type="project" value="UniProtKB-KW"/>
</dbReference>
<evidence type="ECO:0000256" key="5">
    <source>
        <dbReference type="ARBA" id="ARBA00022759"/>
    </source>
</evidence>
<dbReference type="PANTHER" id="PTHR42648:SF11">
    <property type="entry name" value="TRANSPOSON TY4-P GAG-POL POLYPROTEIN"/>
    <property type="match status" value="1"/>
</dbReference>
<evidence type="ECO:0000313" key="17">
    <source>
        <dbReference type="Proteomes" id="UP000029665"/>
    </source>
</evidence>
<name>A0A060SR44_PYCCI</name>
<dbReference type="InterPro" id="IPR012337">
    <property type="entry name" value="RNaseH-like_sf"/>
</dbReference>
<dbReference type="GO" id="GO:0046872">
    <property type="term" value="F:metal ion binding"/>
    <property type="evidence" value="ECO:0007669"/>
    <property type="project" value="UniProtKB-KW"/>
</dbReference>
<evidence type="ECO:0000256" key="12">
    <source>
        <dbReference type="ARBA" id="ARBA00023172"/>
    </source>
</evidence>
<dbReference type="PROSITE" id="PS50994">
    <property type="entry name" value="INTEGRASE"/>
    <property type="match status" value="1"/>
</dbReference>
<dbReference type="InterPro" id="IPR001584">
    <property type="entry name" value="Integrase_cat-core"/>
</dbReference>
<dbReference type="STRING" id="5643.A0A060SR44"/>
<dbReference type="OrthoDB" id="2742630at2759"/>
<keyword evidence="7" id="KW-0460">Magnesium</keyword>
<keyword evidence="3" id="KW-0540">Nuclease</keyword>
<keyword evidence="11" id="KW-0239">DNA-directed DNA polymerase</keyword>
<evidence type="ECO:0000256" key="8">
    <source>
        <dbReference type="ARBA" id="ARBA00022884"/>
    </source>
</evidence>
<evidence type="ECO:0000256" key="13">
    <source>
        <dbReference type="ARBA" id="ARBA00048173"/>
    </source>
</evidence>
<evidence type="ECO:0000256" key="11">
    <source>
        <dbReference type="ARBA" id="ARBA00022932"/>
    </source>
</evidence>
<dbReference type="GO" id="GO:0003964">
    <property type="term" value="F:RNA-directed DNA polymerase activity"/>
    <property type="evidence" value="ECO:0007669"/>
    <property type="project" value="UniProtKB-KW"/>
</dbReference>
<dbReference type="GO" id="GO:0003723">
    <property type="term" value="F:RNA binding"/>
    <property type="evidence" value="ECO:0007669"/>
    <property type="project" value="UniProtKB-KW"/>
</dbReference>
<evidence type="ECO:0000256" key="4">
    <source>
        <dbReference type="ARBA" id="ARBA00022723"/>
    </source>
</evidence>
<keyword evidence="9" id="KW-0229">DNA integration</keyword>
<evidence type="ECO:0000256" key="14">
    <source>
        <dbReference type="ARBA" id="ARBA00049244"/>
    </source>
</evidence>
<evidence type="ECO:0000256" key="2">
    <source>
        <dbReference type="ARBA" id="ARBA00022695"/>
    </source>
</evidence>
<proteinExistence type="predicted"/>
<comment type="catalytic activity">
    <reaction evidence="13">
        <text>DNA(n) + a 2'-deoxyribonucleoside 5'-triphosphate = DNA(n+1) + diphosphate</text>
        <dbReference type="Rhea" id="RHEA:22508"/>
        <dbReference type="Rhea" id="RHEA-COMP:17339"/>
        <dbReference type="Rhea" id="RHEA-COMP:17340"/>
        <dbReference type="ChEBI" id="CHEBI:33019"/>
        <dbReference type="ChEBI" id="CHEBI:61560"/>
        <dbReference type="ChEBI" id="CHEBI:173112"/>
        <dbReference type="EC" id="2.7.7.49"/>
    </reaction>
</comment>